<proteinExistence type="predicted"/>
<evidence type="ECO:0000313" key="3">
    <source>
        <dbReference type="Proteomes" id="UP000004510"/>
    </source>
</evidence>
<protein>
    <submittedName>
        <fullName evidence="2">Uncharacterized protein</fullName>
    </submittedName>
</protein>
<accession>D4XIU0</accession>
<name>D4XIU0_9BURK</name>
<dbReference type="EMBL" id="ADMS01000122">
    <property type="protein sequence ID" value="EFF73263.1"/>
    <property type="molecule type" value="Genomic_DNA"/>
</dbReference>
<dbReference type="HOGENOM" id="CLU_3225890_0_0_4"/>
<organism evidence="2 3">
    <name type="scientific">Achromobacter piechaudii ATCC 43553</name>
    <dbReference type="NCBI Taxonomy" id="742159"/>
    <lineage>
        <taxon>Bacteria</taxon>
        <taxon>Pseudomonadati</taxon>
        <taxon>Pseudomonadota</taxon>
        <taxon>Betaproteobacteria</taxon>
        <taxon>Burkholderiales</taxon>
        <taxon>Alcaligenaceae</taxon>
        <taxon>Achromobacter</taxon>
    </lineage>
</organism>
<feature type="non-terminal residue" evidence="2">
    <location>
        <position position="1"/>
    </location>
</feature>
<sequence length="44" mass="4476">ASTAQRGGRRQPDAAAAACHQGAPSIQPEVRSFGQRNHACASTG</sequence>
<dbReference type="AlphaFoldDB" id="D4XIU0"/>
<evidence type="ECO:0000256" key="1">
    <source>
        <dbReference type="SAM" id="MobiDB-lite"/>
    </source>
</evidence>
<gene>
    <name evidence="2" type="ORF">HMPREF0004_5387</name>
</gene>
<dbReference type="Proteomes" id="UP000004510">
    <property type="component" value="Unassembled WGS sequence"/>
</dbReference>
<feature type="region of interest" description="Disordered" evidence="1">
    <location>
        <begin position="1"/>
        <end position="44"/>
    </location>
</feature>
<comment type="caution">
    <text evidence="2">The sequence shown here is derived from an EMBL/GenBank/DDBJ whole genome shotgun (WGS) entry which is preliminary data.</text>
</comment>
<evidence type="ECO:0000313" key="2">
    <source>
        <dbReference type="EMBL" id="EFF73263.1"/>
    </source>
</evidence>
<reference evidence="3" key="1">
    <citation type="submission" date="2010-03" db="EMBL/GenBank/DDBJ databases">
        <title>Complete sequence of Mobiluncus curtisii ATCC 43063.</title>
        <authorList>
            <person name="Muzny D."/>
            <person name="Qin X."/>
            <person name="Deng J."/>
            <person name="Jiang H."/>
            <person name="Liu Y."/>
            <person name="Qu J."/>
            <person name="Song X.-Z."/>
            <person name="Zhang L."/>
            <person name="Thornton R."/>
            <person name="Coyle M."/>
            <person name="Francisco L."/>
            <person name="Jackson L."/>
            <person name="Javaid M."/>
            <person name="Korchina V."/>
            <person name="Kovar C."/>
            <person name="Mata R."/>
            <person name="Mathew T."/>
            <person name="Ngo R."/>
            <person name="Nguyen L."/>
            <person name="Nguyen N."/>
            <person name="Okwuonu G."/>
            <person name="Ongeri F."/>
            <person name="Pham C."/>
            <person name="Simmons D."/>
            <person name="Wilczek-Boney K."/>
            <person name="Hale W."/>
            <person name="Jakkamsetti A."/>
            <person name="Pham P."/>
            <person name="Ruth R."/>
            <person name="San Lucas F."/>
            <person name="Warren J."/>
            <person name="Zhang J."/>
            <person name="Zhao Z."/>
            <person name="Zhou C."/>
            <person name="Zhu D."/>
            <person name="Lee S."/>
            <person name="Bess C."/>
            <person name="Blankenburg K."/>
            <person name="Forbes L."/>
            <person name="Fu Q."/>
            <person name="Gubbala S."/>
            <person name="Hirani K."/>
            <person name="Jayaseelan J.C."/>
            <person name="Lara F."/>
            <person name="Munidasa M."/>
            <person name="Palculict T."/>
            <person name="Patil S."/>
            <person name="Pu L.-L."/>
            <person name="Saada N."/>
            <person name="Tang L."/>
            <person name="Weissenberger G."/>
            <person name="Zhu Y."/>
            <person name="Hemphill L."/>
            <person name="Shang Y."/>
            <person name="Youmans B."/>
            <person name="Ayvaz T."/>
            <person name="Ross M."/>
            <person name="Santibanez J."/>
            <person name="Aqrawi P."/>
            <person name="Gross S."/>
            <person name="Joshi V."/>
            <person name="Fowler G."/>
            <person name="Nazareth L."/>
            <person name="Reid J."/>
            <person name="Worley K."/>
            <person name="Petrosino J."/>
            <person name="Highlander S."/>
            <person name="Gibbs R."/>
            <person name="Gibbs R."/>
        </authorList>
    </citation>
    <scope>NUCLEOTIDE SEQUENCE [LARGE SCALE GENOMIC DNA]</scope>
    <source>
        <strain evidence="3">ATCC 43553</strain>
    </source>
</reference>